<dbReference type="EMBL" id="JACOII010000014">
    <property type="protein sequence ID" value="MBI6547553.1"/>
    <property type="molecule type" value="Genomic_DNA"/>
</dbReference>
<dbReference type="InterPro" id="IPR001509">
    <property type="entry name" value="Epimerase_deHydtase"/>
</dbReference>
<protein>
    <submittedName>
        <fullName evidence="2">SDR family oxidoreductase</fullName>
    </submittedName>
</protein>
<gene>
    <name evidence="2" type="ORF">H8A87_02105</name>
</gene>
<evidence type="ECO:0000259" key="1">
    <source>
        <dbReference type="Pfam" id="PF01370"/>
    </source>
</evidence>
<comment type="caution">
    <text evidence="2">The sequence shown here is derived from an EMBL/GenBank/DDBJ whole genome shotgun (WGS) entry which is preliminary data.</text>
</comment>
<accession>A0ABS0U3M5</accession>
<dbReference type="InterPro" id="IPR036291">
    <property type="entry name" value="NAD(P)-bd_dom_sf"/>
</dbReference>
<dbReference type="PANTHER" id="PTHR43245">
    <property type="entry name" value="BIFUNCTIONAL POLYMYXIN RESISTANCE PROTEIN ARNA"/>
    <property type="match status" value="1"/>
</dbReference>
<evidence type="ECO:0000313" key="3">
    <source>
        <dbReference type="Proteomes" id="UP000696184"/>
    </source>
</evidence>
<dbReference type="Proteomes" id="UP000696184">
    <property type="component" value="Unassembled WGS sequence"/>
</dbReference>
<sequence length="348" mass="38976">MTHYSTILITGGAGYIGSRLVPKLLSAGYKVRVLDAEYFTNGLSLFFDHPHLEFIKGDIRDKTLVENALQGVTTVIHLAAVANDPSFNSDPEVSRSINSDCLPHIMESAKRQGCRRFIYASSASVYGVNDQPIVDESQPCVPITDYNRYKAEGEAVLFDLTDSNFETIAVRAATVCGWSPRQRLDLTVNILTASVLSQGKITVFGGSQYRPNVHICDLTRLYTMLVQRDSLGSLCGRAINVGYENHTVTDIALQVKEVVDRYFSTDVPITTTFSNDVRSYRLDSGLVQKELGFQFVYTIRDAVLEICEKWQSGDFIDSTDVLKDPRYHNMLNMKYTDWSFNPSRSLLC</sequence>
<name>A0ABS0U3M5_9GAMM</name>
<keyword evidence="3" id="KW-1185">Reference proteome</keyword>
<dbReference type="Pfam" id="PF01370">
    <property type="entry name" value="Epimerase"/>
    <property type="match status" value="1"/>
</dbReference>
<reference evidence="2 3" key="1">
    <citation type="submission" date="2020-08" db="EMBL/GenBank/DDBJ databases">
        <title>Description of Xenorhabdus lircayensis sp. nov., the symbiotic bacterium associated with the entomopathogenic nematode Steirnernema unicornum.</title>
        <authorList>
            <person name="Castaneda-Alvarez C."/>
            <person name="Prodan S."/>
            <person name="Zamorano A."/>
            <person name="San-Blas E."/>
            <person name="Aballay E."/>
        </authorList>
    </citation>
    <scope>NUCLEOTIDE SEQUENCE [LARGE SCALE GENOMIC DNA]</scope>
    <source>
        <strain evidence="2 3">VLS</strain>
    </source>
</reference>
<proteinExistence type="predicted"/>
<dbReference type="SUPFAM" id="SSF51735">
    <property type="entry name" value="NAD(P)-binding Rossmann-fold domains"/>
    <property type="match status" value="1"/>
</dbReference>
<feature type="domain" description="NAD-dependent epimerase/dehydratase" evidence="1">
    <location>
        <begin position="7"/>
        <end position="242"/>
    </location>
</feature>
<evidence type="ECO:0000313" key="2">
    <source>
        <dbReference type="EMBL" id="MBI6547553.1"/>
    </source>
</evidence>
<dbReference type="PANTHER" id="PTHR43245:SF23">
    <property type="entry name" value="NAD(P)-BINDING DOMAIN-CONTAINING PROTEIN"/>
    <property type="match status" value="1"/>
</dbReference>
<organism evidence="2 3">
    <name type="scientific">Xenorhabdus lircayensis</name>
    <dbReference type="NCBI Taxonomy" id="2763499"/>
    <lineage>
        <taxon>Bacteria</taxon>
        <taxon>Pseudomonadati</taxon>
        <taxon>Pseudomonadota</taxon>
        <taxon>Gammaproteobacteria</taxon>
        <taxon>Enterobacterales</taxon>
        <taxon>Morganellaceae</taxon>
        <taxon>Xenorhabdus</taxon>
    </lineage>
</organism>
<dbReference type="RefSeq" id="WP_198688360.1">
    <property type="nucleotide sequence ID" value="NZ_CAWPUD010000010.1"/>
</dbReference>
<dbReference type="InterPro" id="IPR050177">
    <property type="entry name" value="Lipid_A_modif_metabolic_enz"/>
</dbReference>
<dbReference type="CDD" id="cd08946">
    <property type="entry name" value="SDR_e"/>
    <property type="match status" value="1"/>
</dbReference>
<dbReference type="Gene3D" id="3.40.50.720">
    <property type="entry name" value="NAD(P)-binding Rossmann-like Domain"/>
    <property type="match status" value="1"/>
</dbReference>